<evidence type="ECO:0000256" key="6">
    <source>
        <dbReference type="ARBA" id="ARBA00048679"/>
    </source>
</evidence>
<dbReference type="GO" id="GO:0030247">
    <property type="term" value="F:polysaccharide binding"/>
    <property type="evidence" value="ECO:0007669"/>
    <property type="project" value="InterPro"/>
</dbReference>
<dbReference type="InterPro" id="IPR025287">
    <property type="entry name" value="WAK_GUB"/>
</dbReference>
<name>A0AAD4WA09_PRUDU</name>
<evidence type="ECO:0000256" key="5">
    <source>
        <dbReference type="ARBA" id="ARBA00047899"/>
    </source>
</evidence>
<evidence type="ECO:0000256" key="7">
    <source>
        <dbReference type="SAM" id="SignalP"/>
    </source>
</evidence>
<evidence type="ECO:0000259" key="9">
    <source>
        <dbReference type="Pfam" id="PF14380"/>
    </source>
</evidence>
<keyword evidence="3 7" id="KW-0732">Signal</keyword>
<dbReference type="InterPro" id="IPR032872">
    <property type="entry name" value="WAK_assoc_C"/>
</dbReference>
<gene>
    <name evidence="10" type="ORF">L3X38_018583</name>
</gene>
<evidence type="ECO:0000256" key="4">
    <source>
        <dbReference type="ARBA" id="ARBA00023180"/>
    </source>
</evidence>
<dbReference type="Proteomes" id="UP001054821">
    <property type="component" value="Chromosome 3"/>
</dbReference>
<feature type="domain" description="Wall-associated receptor kinase C-terminal" evidence="9">
    <location>
        <begin position="173"/>
        <end position="245"/>
    </location>
</feature>
<evidence type="ECO:0000313" key="11">
    <source>
        <dbReference type="Proteomes" id="UP001054821"/>
    </source>
</evidence>
<evidence type="ECO:0000259" key="8">
    <source>
        <dbReference type="Pfam" id="PF13947"/>
    </source>
</evidence>
<feature type="domain" description="Wall-associated receptor kinase galacturonan-binding" evidence="8">
    <location>
        <begin position="37"/>
        <end position="101"/>
    </location>
</feature>
<dbReference type="PANTHER" id="PTHR33138">
    <property type="entry name" value="OS01G0690200 PROTEIN"/>
    <property type="match status" value="1"/>
</dbReference>
<dbReference type="EMBL" id="JAJFAZ020000003">
    <property type="protein sequence ID" value="KAI5339311.1"/>
    <property type="molecule type" value="Genomic_DNA"/>
</dbReference>
<dbReference type="Pfam" id="PF13947">
    <property type="entry name" value="GUB_WAK_bind"/>
    <property type="match status" value="1"/>
</dbReference>
<proteinExistence type="predicted"/>
<comment type="catalytic activity">
    <reaction evidence="6">
        <text>L-seryl-[protein] + ATP = O-phospho-L-seryl-[protein] + ADP + H(+)</text>
        <dbReference type="Rhea" id="RHEA:17989"/>
        <dbReference type="Rhea" id="RHEA-COMP:9863"/>
        <dbReference type="Rhea" id="RHEA-COMP:11604"/>
        <dbReference type="ChEBI" id="CHEBI:15378"/>
        <dbReference type="ChEBI" id="CHEBI:29999"/>
        <dbReference type="ChEBI" id="CHEBI:30616"/>
        <dbReference type="ChEBI" id="CHEBI:83421"/>
        <dbReference type="ChEBI" id="CHEBI:456216"/>
        <dbReference type="EC" id="2.7.11.1"/>
    </reaction>
</comment>
<comment type="catalytic activity">
    <reaction evidence="5">
        <text>L-threonyl-[protein] + ATP = O-phospho-L-threonyl-[protein] + ADP + H(+)</text>
        <dbReference type="Rhea" id="RHEA:46608"/>
        <dbReference type="Rhea" id="RHEA-COMP:11060"/>
        <dbReference type="Rhea" id="RHEA-COMP:11605"/>
        <dbReference type="ChEBI" id="CHEBI:15378"/>
        <dbReference type="ChEBI" id="CHEBI:30013"/>
        <dbReference type="ChEBI" id="CHEBI:30616"/>
        <dbReference type="ChEBI" id="CHEBI:61977"/>
        <dbReference type="ChEBI" id="CHEBI:456216"/>
        <dbReference type="EC" id="2.7.11.1"/>
    </reaction>
</comment>
<accession>A0AAD4WA09</accession>
<sequence length="277" mass="29921">MRSLLLQSLFPLLSITSFLSINVELSLSQDDLQYANCSEDINCGGIGGISYPFWGVNRANYCGLPGFEVKCVDNAPMINMSNINYRILKTNDSAPSVTVARQDYWETICPPTYVNTSINFFLFDYNSGLTNLTLYYECNTTIPEVLTSQVCSTNNGDISVWSITRSLPLDPVATGACKNKVIVPVFSTAALALEANTTTIQDAVDGGFELGLEINNVQCNSCVESGGKCGLNTTTGGFSCFCLDQAYATVCNATAPGAQGLVASTPFYYNLDSYLRV</sequence>
<comment type="subcellular location">
    <subcellularLocation>
        <location evidence="1">Membrane</location>
        <topology evidence="1">Single-pass membrane protein</topology>
    </subcellularLocation>
</comment>
<keyword evidence="4" id="KW-0325">Glycoprotein</keyword>
<protein>
    <recommendedName>
        <fullName evidence="2">non-specific serine/threonine protein kinase</fullName>
        <ecNumber evidence="2">2.7.11.1</ecNumber>
    </recommendedName>
</protein>
<dbReference type="GO" id="GO:0004674">
    <property type="term" value="F:protein serine/threonine kinase activity"/>
    <property type="evidence" value="ECO:0007669"/>
    <property type="project" value="UniProtKB-EC"/>
</dbReference>
<keyword evidence="11" id="KW-1185">Reference proteome</keyword>
<dbReference type="Pfam" id="PF14380">
    <property type="entry name" value="WAK_assoc"/>
    <property type="match status" value="1"/>
</dbReference>
<comment type="caution">
    <text evidence="10">The sequence shown here is derived from an EMBL/GenBank/DDBJ whole genome shotgun (WGS) entry which is preliminary data.</text>
</comment>
<feature type="signal peptide" evidence="7">
    <location>
        <begin position="1"/>
        <end position="20"/>
    </location>
</feature>
<feature type="chain" id="PRO_5042031105" description="non-specific serine/threonine protein kinase" evidence="7">
    <location>
        <begin position="21"/>
        <end position="277"/>
    </location>
</feature>
<evidence type="ECO:0000256" key="2">
    <source>
        <dbReference type="ARBA" id="ARBA00012513"/>
    </source>
</evidence>
<organism evidence="10 11">
    <name type="scientific">Prunus dulcis</name>
    <name type="common">Almond</name>
    <name type="synonym">Amygdalus dulcis</name>
    <dbReference type="NCBI Taxonomy" id="3755"/>
    <lineage>
        <taxon>Eukaryota</taxon>
        <taxon>Viridiplantae</taxon>
        <taxon>Streptophyta</taxon>
        <taxon>Embryophyta</taxon>
        <taxon>Tracheophyta</taxon>
        <taxon>Spermatophyta</taxon>
        <taxon>Magnoliopsida</taxon>
        <taxon>eudicotyledons</taxon>
        <taxon>Gunneridae</taxon>
        <taxon>Pentapetalae</taxon>
        <taxon>rosids</taxon>
        <taxon>fabids</taxon>
        <taxon>Rosales</taxon>
        <taxon>Rosaceae</taxon>
        <taxon>Amygdaloideae</taxon>
        <taxon>Amygdaleae</taxon>
        <taxon>Prunus</taxon>
    </lineage>
</organism>
<dbReference type="GO" id="GO:0016020">
    <property type="term" value="C:membrane"/>
    <property type="evidence" value="ECO:0007669"/>
    <property type="project" value="UniProtKB-SubCell"/>
</dbReference>
<dbReference type="AlphaFoldDB" id="A0AAD4WA09"/>
<evidence type="ECO:0000256" key="3">
    <source>
        <dbReference type="ARBA" id="ARBA00022729"/>
    </source>
</evidence>
<reference evidence="10 11" key="1">
    <citation type="journal article" date="2022" name="G3 (Bethesda)">
        <title>Whole-genome sequence and methylome profiling of the almond [Prunus dulcis (Mill.) D.A. Webb] cultivar 'Nonpareil'.</title>
        <authorList>
            <person name="D'Amico-Willman K.M."/>
            <person name="Ouma W.Z."/>
            <person name="Meulia T."/>
            <person name="Sideli G.M."/>
            <person name="Gradziel T.M."/>
            <person name="Fresnedo-Ramirez J."/>
        </authorList>
    </citation>
    <scope>NUCLEOTIDE SEQUENCE [LARGE SCALE GENOMIC DNA]</scope>
    <source>
        <strain evidence="10">Clone GOH B32 T37-40</strain>
    </source>
</reference>
<dbReference type="EC" id="2.7.11.1" evidence="2"/>
<dbReference type="PANTHER" id="PTHR33138:SF72">
    <property type="entry name" value="WALL-ASSOCIATED RECEPTOR KINASE CARBOXY-TERMINAL PROTEIN"/>
    <property type="match status" value="1"/>
</dbReference>
<evidence type="ECO:0000313" key="10">
    <source>
        <dbReference type="EMBL" id="KAI5339311.1"/>
    </source>
</evidence>
<evidence type="ECO:0000256" key="1">
    <source>
        <dbReference type="ARBA" id="ARBA00004167"/>
    </source>
</evidence>